<name>A0A7J4GRC8_9ARCH</name>
<organism evidence="2 3">
    <name type="scientific">Marine Group III euryarchaeote</name>
    <dbReference type="NCBI Taxonomy" id="2173149"/>
    <lineage>
        <taxon>Archaea</taxon>
        <taxon>Methanobacteriati</taxon>
        <taxon>Thermoplasmatota</taxon>
        <taxon>Thermoplasmata</taxon>
        <taxon>Candidatus Thermoprofundales</taxon>
    </lineage>
</organism>
<accession>A0A7J4GRC8</accession>
<dbReference type="Proteomes" id="UP000585802">
    <property type="component" value="Unassembled WGS sequence"/>
</dbReference>
<comment type="caution">
    <text evidence="2">The sequence shown here is derived from an EMBL/GenBank/DDBJ whole genome shotgun (WGS) entry which is preliminary data.</text>
</comment>
<feature type="transmembrane region" description="Helical" evidence="1">
    <location>
        <begin position="42"/>
        <end position="61"/>
    </location>
</feature>
<protein>
    <recommendedName>
        <fullName evidence="4">Bacterial Pleckstrin homology domain-containing protein</fullName>
    </recommendedName>
</protein>
<keyword evidence="1" id="KW-1133">Transmembrane helix</keyword>
<evidence type="ECO:0000256" key="1">
    <source>
        <dbReference type="SAM" id="Phobius"/>
    </source>
</evidence>
<gene>
    <name evidence="2" type="ORF">EYQ70_01465</name>
</gene>
<sequence>MATYYPQTVVYEEKKVTYLALLFVLFFIGMVFFLVYTTRGSMGYLIFLPLIGISFGIFATYNMSFYSVKIFDDKAIQFGFPAWNKKLQPSEINSIEEIPYHPIREFGGLGWRIGRGGKNGKWRIGYVVWLQKGIEIEATNGKYYVFGTDNPQEIISLIQ</sequence>
<keyword evidence="1" id="KW-0472">Membrane</keyword>
<keyword evidence="1" id="KW-0812">Transmembrane</keyword>
<dbReference type="EMBL" id="DUCX01000023">
    <property type="protein sequence ID" value="HIF37078.1"/>
    <property type="molecule type" value="Genomic_DNA"/>
</dbReference>
<feature type="transmembrane region" description="Helical" evidence="1">
    <location>
        <begin position="16"/>
        <end position="36"/>
    </location>
</feature>
<dbReference type="AlphaFoldDB" id="A0A7J4GRC8"/>
<reference evidence="3" key="1">
    <citation type="journal article" date="2019" name="bioRxiv">
        <title>Genome diversification in globally distributed novel marine Proteobacteria is linked to environmental adaptation.</title>
        <authorList>
            <person name="Zhou Z."/>
            <person name="Tran P.Q."/>
            <person name="Kieft K."/>
            <person name="Anantharaman K."/>
        </authorList>
    </citation>
    <scope>NUCLEOTIDE SEQUENCE [LARGE SCALE GENOMIC DNA]</scope>
</reference>
<evidence type="ECO:0000313" key="2">
    <source>
        <dbReference type="EMBL" id="HIF37078.1"/>
    </source>
</evidence>
<evidence type="ECO:0000313" key="3">
    <source>
        <dbReference type="Proteomes" id="UP000585802"/>
    </source>
</evidence>
<proteinExistence type="predicted"/>
<evidence type="ECO:0008006" key="4">
    <source>
        <dbReference type="Google" id="ProtNLM"/>
    </source>
</evidence>